<evidence type="ECO:0000313" key="4">
    <source>
        <dbReference type="Proteomes" id="UP000447434"/>
    </source>
</evidence>
<dbReference type="Proteomes" id="UP000447434">
    <property type="component" value="Chromosome 18"/>
</dbReference>
<dbReference type="Pfam" id="PF24756">
    <property type="entry name" value="THD_CWZF3-5-7"/>
    <property type="match status" value="1"/>
</dbReference>
<protein>
    <recommendedName>
        <fullName evidence="2">CWZF3/5/7 THD domain-containing protein</fullName>
    </recommendedName>
</protein>
<dbReference type="InterPro" id="IPR056406">
    <property type="entry name" value="THD_CWZF3/5/7"/>
</dbReference>
<dbReference type="PANTHER" id="PTHR46524:SF12">
    <property type="entry name" value="CW-TYPE DOMAIN-CONTAINING PROTEIN"/>
    <property type="match status" value="1"/>
</dbReference>
<organism evidence="3 4">
    <name type="scientific">Lupinus albus</name>
    <name type="common">White lupine</name>
    <name type="synonym">Lupinus termis</name>
    <dbReference type="NCBI Taxonomy" id="3870"/>
    <lineage>
        <taxon>Eukaryota</taxon>
        <taxon>Viridiplantae</taxon>
        <taxon>Streptophyta</taxon>
        <taxon>Embryophyta</taxon>
        <taxon>Tracheophyta</taxon>
        <taxon>Spermatophyta</taxon>
        <taxon>Magnoliopsida</taxon>
        <taxon>eudicotyledons</taxon>
        <taxon>Gunneridae</taxon>
        <taxon>Pentapetalae</taxon>
        <taxon>rosids</taxon>
        <taxon>fabids</taxon>
        <taxon>Fabales</taxon>
        <taxon>Fabaceae</taxon>
        <taxon>Papilionoideae</taxon>
        <taxon>50 kb inversion clade</taxon>
        <taxon>genistoids sensu lato</taxon>
        <taxon>core genistoids</taxon>
        <taxon>Genisteae</taxon>
        <taxon>Lupinus</taxon>
    </lineage>
</organism>
<dbReference type="AlphaFoldDB" id="A0A6A4P5A3"/>
<reference evidence="4" key="1">
    <citation type="journal article" date="2020" name="Nat. Commun.">
        <title>Genome sequence of the cluster root forming white lupin.</title>
        <authorList>
            <person name="Hufnagel B."/>
            <person name="Marques A."/>
            <person name="Soriano A."/>
            <person name="Marques L."/>
            <person name="Divol F."/>
            <person name="Doumas P."/>
            <person name="Sallet E."/>
            <person name="Mancinotti D."/>
            <person name="Carrere S."/>
            <person name="Marande W."/>
            <person name="Arribat S."/>
            <person name="Keller J."/>
            <person name="Huneau C."/>
            <person name="Blein T."/>
            <person name="Aime D."/>
            <person name="Laguerre M."/>
            <person name="Taylor J."/>
            <person name="Schubert V."/>
            <person name="Nelson M."/>
            <person name="Geu-Flores F."/>
            <person name="Crespi M."/>
            <person name="Gallardo-Guerrero K."/>
            <person name="Delaux P.-M."/>
            <person name="Salse J."/>
            <person name="Berges H."/>
            <person name="Guyot R."/>
            <person name="Gouzy J."/>
            <person name="Peret B."/>
        </authorList>
    </citation>
    <scope>NUCLEOTIDE SEQUENCE [LARGE SCALE GENOMIC DNA]</scope>
    <source>
        <strain evidence="4">cv. Amiga</strain>
    </source>
</reference>
<dbReference type="OrthoDB" id="757982at2759"/>
<name>A0A6A4P5A3_LUPAL</name>
<comment type="caution">
    <text evidence="3">The sequence shown here is derived from an EMBL/GenBank/DDBJ whole genome shotgun (WGS) entry which is preliminary data.</text>
</comment>
<dbReference type="PANTHER" id="PTHR46524">
    <property type="entry name" value="CW-TYPE ZINC FINGER"/>
    <property type="match status" value="1"/>
</dbReference>
<dbReference type="EMBL" id="WOCE01000018">
    <property type="protein sequence ID" value="KAE9594248.1"/>
    <property type="molecule type" value="Genomic_DNA"/>
</dbReference>
<feature type="domain" description="CWZF3/5/7 THD" evidence="2">
    <location>
        <begin position="60"/>
        <end position="124"/>
    </location>
</feature>
<keyword evidence="4" id="KW-1185">Reference proteome</keyword>
<evidence type="ECO:0000259" key="2">
    <source>
        <dbReference type="Pfam" id="PF24756"/>
    </source>
</evidence>
<accession>A0A6A4P5A3</accession>
<evidence type="ECO:0000256" key="1">
    <source>
        <dbReference type="SAM" id="SignalP"/>
    </source>
</evidence>
<dbReference type="InterPro" id="IPR055300">
    <property type="entry name" value="CWZF3/5/7"/>
</dbReference>
<proteinExistence type="predicted"/>
<sequence length="134" mass="14927">MILVHVVLTFILAIVTKHFLMQHIFSDSSILRTGGSKISSLSIISSLLSFTLYSNNTEFAYVTQDINFAMEASAKYQSTFALANVNMEDARNRDCITSIRRVTDFSFQDVDELVHLVSFATNAIRRAGLGGPRD</sequence>
<feature type="chain" id="PRO_5025349499" description="CWZF3/5/7 THD domain-containing protein" evidence="1">
    <location>
        <begin position="18"/>
        <end position="134"/>
    </location>
</feature>
<gene>
    <name evidence="3" type="ORF">Lalb_Chr18g0051781</name>
</gene>
<feature type="signal peptide" evidence="1">
    <location>
        <begin position="1"/>
        <end position="17"/>
    </location>
</feature>
<keyword evidence="1" id="KW-0732">Signal</keyword>
<evidence type="ECO:0000313" key="3">
    <source>
        <dbReference type="EMBL" id="KAE9594248.1"/>
    </source>
</evidence>